<proteinExistence type="inferred from homology"/>
<dbReference type="HOGENOM" id="CLU_016734_0_0_7"/>
<organism evidence="10 11">
    <name type="scientific">Campylobacter hominis (strain ATCC BAA-381 / DSM 21671 / CCUG 45161 / LMG 19568 / NCTC 13146 / CH001A)</name>
    <dbReference type="NCBI Taxonomy" id="360107"/>
    <lineage>
        <taxon>Bacteria</taxon>
        <taxon>Pseudomonadati</taxon>
        <taxon>Campylobacterota</taxon>
        <taxon>Epsilonproteobacteria</taxon>
        <taxon>Campylobacterales</taxon>
        <taxon>Campylobacteraceae</taxon>
        <taxon>Campylobacter</taxon>
    </lineage>
</organism>
<dbReference type="HAMAP" id="MF_00131">
    <property type="entry name" value="Trp_synth_alpha"/>
    <property type="match status" value="1"/>
</dbReference>
<evidence type="ECO:0000256" key="4">
    <source>
        <dbReference type="ARBA" id="ARBA00022822"/>
    </source>
</evidence>
<dbReference type="InterPro" id="IPR018204">
    <property type="entry name" value="Trp_synthase_alpha_AS"/>
</dbReference>
<evidence type="ECO:0000313" key="10">
    <source>
        <dbReference type="EMBL" id="ABS51081.1"/>
    </source>
</evidence>
<dbReference type="GO" id="GO:0004834">
    <property type="term" value="F:tryptophan synthase activity"/>
    <property type="evidence" value="ECO:0007669"/>
    <property type="project" value="UniProtKB-UniRule"/>
</dbReference>
<keyword evidence="3 8" id="KW-0028">Amino-acid biosynthesis</keyword>
<evidence type="ECO:0000256" key="9">
    <source>
        <dbReference type="RuleBase" id="RU003662"/>
    </source>
</evidence>
<evidence type="ECO:0000256" key="3">
    <source>
        <dbReference type="ARBA" id="ARBA00022605"/>
    </source>
</evidence>
<dbReference type="RefSeq" id="WP_012109127.1">
    <property type="nucleotide sequence ID" value="NC_009714.1"/>
</dbReference>
<evidence type="ECO:0000256" key="8">
    <source>
        <dbReference type="HAMAP-Rule" id="MF_00131"/>
    </source>
</evidence>
<accession>A7I2T5</accession>
<dbReference type="Gene3D" id="3.20.20.70">
    <property type="entry name" value="Aldolase class I"/>
    <property type="match status" value="1"/>
</dbReference>
<evidence type="ECO:0000256" key="7">
    <source>
        <dbReference type="ARBA" id="ARBA00049047"/>
    </source>
</evidence>
<dbReference type="PROSITE" id="PS00167">
    <property type="entry name" value="TRP_SYNTHASE_ALPHA"/>
    <property type="match status" value="1"/>
</dbReference>
<keyword evidence="11" id="KW-1185">Reference proteome</keyword>
<keyword evidence="4 8" id="KW-0822">Tryptophan biosynthesis</keyword>
<dbReference type="eggNOG" id="COG0159">
    <property type="taxonomic scope" value="Bacteria"/>
</dbReference>
<dbReference type="CDD" id="cd04724">
    <property type="entry name" value="Tryptophan_synthase_alpha"/>
    <property type="match status" value="1"/>
</dbReference>
<dbReference type="InterPro" id="IPR013785">
    <property type="entry name" value="Aldolase_TIM"/>
</dbReference>
<dbReference type="InterPro" id="IPR002028">
    <property type="entry name" value="Trp_synthase_suA"/>
</dbReference>
<dbReference type="Proteomes" id="UP000002407">
    <property type="component" value="Chromosome"/>
</dbReference>
<dbReference type="PANTHER" id="PTHR43406">
    <property type="entry name" value="TRYPTOPHAN SYNTHASE, ALPHA CHAIN"/>
    <property type="match status" value="1"/>
</dbReference>
<dbReference type="InterPro" id="IPR011060">
    <property type="entry name" value="RibuloseP-bd_barrel"/>
</dbReference>
<dbReference type="AlphaFoldDB" id="A7I2T5"/>
<feature type="active site" description="Proton acceptor" evidence="8">
    <location>
        <position position="43"/>
    </location>
</feature>
<evidence type="ECO:0000256" key="6">
    <source>
        <dbReference type="ARBA" id="ARBA00023239"/>
    </source>
</evidence>
<name>A7I2T5_CAMHC</name>
<dbReference type="EMBL" id="CP000776">
    <property type="protein sequence ID" value="ABS51081.1"/>
    <property type="molecule type" value="Genomic_DNA"/>
</dbReference>
<dbReference type="Pfam" id="PF00290">
    <property type="entry name" value="Trp_syntA"/>
    <property type="match status" value="1"/>
</dbReference>
<dbReference type="KEGG" id="cha:CHAB381_1275"/>
<evidence type="ECO:0000256" key="5">
    <source>
        <dbReference type="ARBA" id="ARBA00023141"/>
    </source>
</evidence>
<dbReference type="UniPathway" id="UPA00035">
    <property type="reaction ID" value="UER00044"/>
</dbReference>
<dbReference type="PANTHER" id="PTHR43406:SF1">
    <property type="entry name" value="TRYPTOPHAN SYNTHASE ALPHA CHAIN, CHLOROPLASTIC"/>
    <property type="match status" value="1"/>
</dbReference>
<comment type="subunit">
    <text evidence="2 8">Tetramer of two alpha and two beta chains.</text>
</comment>
<keyword evidence="6 8" id="KW-0456">Lyase</keyword>
<comment type="pathway">
    <text evidence="1 8">Amino-acid biosynthesis; L-tryptophan biosynthesis; L-tryptophan from chorismate: step 5/5.</text>
</comment>
<comment type="similarity">
    <text evidence="8 9">Belongs to the TrpA family.</text>
</comment>
<keyword evidence="5 8" id="KW-0057">Aromatic amino acid biosynthesis</keyword>
<evidence type="ECO:0000256" key="1">
    <source>
        <dbReference type="ARBA" id="ARBA00004733"/>
    </source>
</evidence>
<evidence type="ECO:0000256" key="2">
    <source>
        <dbReference type="ARBA" id="ARBA00011270"/>
    </source>
</evidence>
<comment type="catalytic activity">
    <reaction evidence="7 8">
        <text>(1S,2R)-1-C-(indol-3-yl)glycerol 3-phosphate + L-serine = D-glyceraldehyde 3-phosphate + L-tryptophan + H2O</text>
        <dbReference type="Rhea" id="RHEA:10532"/>
        <dbReference type="ChEBI" id="CHEBI:15377"/>
        <dbReference type="ChEBI" id="CHEBI:33384"/>
        <dbReference type="ChEBI" id="CHEBI:57912"/>
        <dbReference type="ChEBI" id="CHEBI:58866"/>
        <dbReference type="ChEBI" id="CHEBI:59776"/>
        <dbReference type="EC" id="4.2.1.20"/>
    </reaction>
</comment>
<dbReference type="NCBIfam" id="TIGR00262">
    <property type="entry name" value="trpA"/>
    <property type="match status" value="1"/>
</dbReference>
<comment type="function">
    <text evidence="8">The alpha subunit is responsible for the aldol cleavage of indoleglycerol phosphate to indole and glyceraldehyde 3-phosphate.</text>
</comment>
<dbReference type="STRING" id="360107.CHAB381_1275"/>
<feature type="active site" description="Proton acceptor" evidence="8">
    <location>
        <position position="54"/>
    </location>
</feature>
<dbReference type="GO" id="GO:0005829">
    <property type="term" value="C:cytosol"/>
    <property type="evidence" value="ECO:0007669"/>
    <property type="project" value="TreeGrafter"/>
</dbReference>
<evidence type="ECO:0000313" key="11">
    <source>
        <dbReference type="Proteomes" id="UP000002407"/>
    </source>
</evidence>
<dbReference type="SUPFAM" id="SSF51366">
    <property type="entry name" value="Ribulose-phoshate binding barrel"/>
    <property type="match status" value="1"/>
</dbReference>
<gene>
    <name evidence="8 10" type="primary">trpA</name>
    <name evidence="10" type="ordered locus">CHAB381_1275</name>
</gene>
<dbReference type="EC" id="4.2.1.20" evidence="8"/>
<reference evidence="11" key="1">
    <citation type="submission" date="2007-07" db="EMBL/GenBank/DDBJ databases">
        <title>Complete genome sequence of Campylobacter hominis ATCC BAA-381, a commensal isolated from the human gastrointestinal tract.</title>
        <authorList>
            <person name="Fouts D.E."/>
            <person name="Mongodin E.F."/>
            <person name="Puiu D."/>
            <person name="Sebastian Y."/>
            <person name="Miller W.G."/>
            <person name="Mandrell R.E."/>
            <person name="Nelson K.E."/>
        </authorList>
    </citation>
    <scope>NUCLEOTIDE SEQUENCE [LARGE SCALE GENOMIC DNA]</scope>
    <source>
        <strain evidence="11">ATCC BAA-381 / LMG 19568 / NCTC 13146 / CH001A</strain>
    </source>
</reference>
<dbReference type="OrthoDB" id="9804578at2"/>
<sequence>MDKIKKAFENGANIGYIVAGYPNVEHTKNFLNSLDECALDIVEIGIPYSDPLADGPVVFNASFQAVQNGVNTDTVFKILSEVETKKPLIFLVYFNLIFAYGMKKFIKKCAEAGISGLIIPDLPFEENEEIFKLCEKEKIALIPLISITSEHRAKKVLSRAGGFIYAISAIGVTGTKLTPMERLKNMLSDLKKMSDLPVAVGFGIRTNEDIRNMRKYADGVILGTSIVKLSEEFEGKEFLQKINELFK</sequence>
<protein>
    <recommendedName>
        <fullName evidence="8">Tryptophan synthase alpha chain</fullName>
        <ecNumber evidence="8">4.2.1.20</ecNumber>
    </recommendedName>
</protein>